<proteinExistence type="inferred from homology"/>
<dbReference type="Pfam" id="PF23552">
    <property type="entry name" value="ParB_C"/>
    <property type="match status" value="1"/>
</dbReference>
<dbReference type="InterPro" id="IPR003115">
    <property type="entry name" value="ParB_N"/>
</dbReference>
<dbReference type="InterPro" id="IPR057240">
    <property type="entry name" value="ParB_dimer_C"/>
</dbReference>
<evidence type="ECO:0000256" key="1">
    <source>
        <dbReference type="ARBA" id="ARBA00004453"/>
    </source>
</evidence>
<dbReference type="InterPro" id="IPR050336">
    <property type="entry name" value="Chromosome_partition/occlusion"/>
</dbReference>
<comment type="caution">
    <text evidence="6">The sequence shown here is derived from an EMBL/GenBank/DDBJ whole genome shotgun (WGS) entry which is preliminary data.</text>
</comment>
<feature type="domain" description="ParB-like N-terminal" evidence="5">
    <location>
        <begin position="38"/>
        <end position="128"/>
    </location>
</feature>
<dbReference type="AlphaFoldDB" id="U7UH20"/>
<sequence length="309" mass="33931">MSAKKTGLGDSGNMDERLAVLGLNRKNSDGKPVRGGIREIPLAAITANPQQARRVFREEALQSLAASIKAYGIVQPLVVREKGGGRYELIAGERRLRAAALCGLKTVPALVRTDGDDVSAIVSLVENVQRENLDAIEEGAAYRMLIDTCGLTQAEVSEKVGKSRSHVANLMRLLKLAVPVQQHVSEGRLTMGQVRPLLQINDEEKQCEIAGQIIALGLSARQAEALVRRLLEKKETVPEKEDPDPYVEALQDRLKMHLGTAVAIRFPKGKGKGKIEISFASEDEFERLLSVLTDTEKRREDVQKVSFHI</sequence>
<keyword evidence="3" id="KW-0159">Chromosome partition</keyword>
<dbReference type="EMBL" id="AWXA01000041">
    <property type="protein sequence ID" value="ERT58722.1"/>
    <property type="molecule type" value="Genomic_DNA"/>
</dbReference>
<evidence type="ECO:0000256" key="2">
    <source>
        <dbReference type="ARBA" id="ARBA00006295"/>
    </source>
</evidence>
<evidence type="ECO:0000313" key="6">
    <source>
        <dbReference type="EMBL" id="ERT58722.1"/>
    </source>
</evidence>
<dbReference type="PANTHER" id="PTHR33375:SF1">
    <property type="entry name" value="CHROMOSOME-PARTITIONING PROTEIN PARB-RELATED"/>
    <property type="match status" value="1"/>
</dbReference>
<keyword evidence="4" id="KW-0238">DNA-binding</keyword>
<comment type="subcellular location">
    <subcellularLocation>
        <location evidence="1">Cytoplasm</location>
        <location evidence="1">Nucleoid</location>
    </subcellularLocation>
</comment>
<dbReference type="RefSeq" id="WP_023054021.1">
    <property type="nucleotide sequence ID" value="NZ_AWXA01000041.1"/>
</dbReference>
<dbReference type="InterPro" id="IPR036086">
    <property type="entry name" value="ParB/Sulfiredoxin_sf"/>
</dbReference>
<evidence type="ECO:0000256" key="4">
    <source>
        <dbReference type="ARBA" id="ARBA00023125"/>
    </source>
</evidence>
<dbReference type="Pfam" id="PF17762">
    <property type="entry name" value="HTH_ParB"/>
    <property type="match status" value="1"/>
</dbReference>
<dbReference type="GO" id="GO:0009295">
    <property type="term" value="C:nucleoid"/>
    <property type="evidence" value="ECO:0007669"/>
    <property type="project" value="UniProtKB-SubCell"/>
</dbReference>
<comment type="similarity">
    <text evidence="2">Belongs to the ParB family.</text>
</comment>
<dbReference type="Gene3D" id="3.90.1530.30">
    <property type="match status" value="1"/>
</dbReference>
<dbReference type="SUPFAM" id="SSF109709">
    <property type="entry name" value="KorB DNA-binding domain-like"/>
    <property type="match status" value="1"/>
</dbReference>
<dbReference type="Gene3D" id="1.10.10.2830">
    <property type="match status" value="1"/>
</dbReference>
<evidence type="ECO:0000313" key="7">
    <source>
        <dbReference type="Proteomes" id="UP000017090"/>
    </source>
</evidence>
<protein>
    <submittedName>
        <fullName evidence="6">ParB-like protein</fullName>
    </submittedName>
</protein>
<reference evidence="6 7" key="1">
    <citation type="submission" date="2013-09" db="EMBL/GenBank/DDBJ databases">
        <authorList>
            <person name="Durkin A.S."/>
            <person name="Haft D.R."/>
            <person name="McCorrison J."/>
            <person name="Torralba M."/>
            <person name="Gillis M."/>
            <person name="Haft D.H."/>
            <person name="Methe B."/>
            <person name="Sutton G."/>
            <person name="Nelson K.E."/>
        </authorList>
    </citation>
    <scope>NUCLEOTIDE SEQUENCE [LARGE SCALE GENOMIC DNA]</scope>
    <source>
        <strain evidence="6 7">BV3C16-1</strain>
    </source>
</reference>
<dbReference type="CDD" id="cd16393">
    <property type="entry name" value="SPO0J_N"/>
    <property type="match status" value="1"/>
</dbReference>
<dbReference type="GO" id="GO:0003677">
    <property type="term" value="F:DNA binding"/>
    <property type="evidence" value="ECO:0007669"/>
    <property type="project" value="UniProtKB-KW"/>
</dbReference>
<dbReference type="InterPro" id="IPR041468">
    <property type="entry name" value="HTH_ParB/Spo0J"/>
</dbReference>
<dbReference type="PANTHER" id="PTHR33375">
    <property type="entry name" value="CHROMOSOME-PARTITIONING PROTEIN PARB-RELATED"/>
    <property type="match status" value="1"/>
</dbReference>
<dbReference type="OrthoDB" id="9802051at2"/>
<dbReference type="STRING" id="1111454.HMPREF1250_1801"/>
<gene>
    <name evidence="6" type="ORF">HMPREF1250_1801</name>
</gene>
<dbReference type="PATRIC" id="fig|1111454.3.peg.1466"/>
<dbReference type="InterPro" id="IPR004437">
    <property type="entry name" value="ParB/RepB/Spo0J"/>
</dbReference>
<organism evidence="6 7">
    <name type="scientific">Megasphaera vaginalis</name>
    <name type="common">ex Srinivasan et al. 2021</name>
    <dbReference type="NCBI Taxonomy" id="1111454"/>
    <lineage>
        <taxon>Bacteria</taxon>
        <taxon>Bacillati</taxon>
        <taxon>Bacillota</taxon>
        <taxon>Negativicutes</taxon>
        <taxon>Veillonellales</taxon>
        <taxon>Veillonellaceae</taxon>
        <taxon>Megasphaera</taxon>
    </lineage>
</organism>
<dbReference type="FunFam" id="1.10.10.2830:FF:000001">
    <property type="entry name" value="Chromosome partitioning protein ParB"/>
    <property type="match status" value="1"/>
</dbReference>
<dbReference type="FunFam" id="3.90.1530.30:FF:000001">
    <property type="entry name" value="Chromosome partitioning protein ParB"/>
    <property type="match status" value="1"/>
</dbReference>
<dbReference type="SMART" id="SM00470">
    <property type="entry name" value="ParB"/>
    <property type="match status" value="1"/>
</dbReference>
<dbReference type="GO" id="GO:0005694">
    <property type="term" value="C:chromosome"/>
    <property type="evidence" value="ECO:0007669"/>
    <property type="project" value="TreeGrafter"/>
</dbReference>
<dbReference type="GO" id="GO:0007059">
    <property type="term" value="P:chromosome segregation"/>
    <property type="evidence" value="ECO:0007669"/>
    <property type="project" value="UniProtKB-KW"/>
</dbReference>
<keyword evidence="7" id="KW-1185">Reference proteome</keyword>
<dbReference type="NCBIfam" id="TIGR00180">
    <property type="entry name" value="parB_part"/>
    <property type="match status" value="1"/>
</dbReference>
<dbReference type="eggNOG" id="COG1475">
    <property type="taxonomic scope" value="Bacteria"/>
</dbReference>
<dbReference type="Pfam" id="PF02195">
    <property type="entry name" value="ParB_N"/>
    <property type="match status" value="1"/>
</dbReference>
<name>U7UH20_9FIRM</name>
<evidence type="ECO:0000256" key="3">
    <source>
        <dbReference type="ARBA" id="ARBA00022829"/>
    </source>
</evidence>
<dbReference type="Proteomes" id="UP000017090">
    <property type="component" value="Unassembled WGS sequence"/>
</dbReference>
<accession>U7UH20</accession>
<evidence type="ECO:0000259" key="5">
    <source>
        <dbReference type="SMART" id="SM00470"/>
    </source>
</evidence>
<dbReference type="SUPFAM" id="SSF110849">
    <property type="entry name" value="ParB/Sulfiredoxin"/>
    <property type="match status" value="1"/>
</dbReference>